<dbReference type="EMBL" id="JAYMGO010000011">
    <property type="protein sequence ID" value="KAL1265714.1"/>
    <property type="molecule type" value="Genomic_DNA"/>
</dbReference>
<keyword evidence="3" id="KW-1185">Reference proteome</keyword>
<evidence type="ECO:0000313" key="2">
    <source>
        <dbReference type="EMBL" id="KAL1265714.1"/>
    </source>
</evidence>
<protein>
    <submittedName>
        <fullName evidence="2">Uncharacterized protein</fullName>
    </submittedName>
</protein>
<organism evidence="2 3">
    <name type="scientific">Cirrhinus molitorella</name>
    <name type="common">mud carp</name>
    <dbReference type="NCBI Taxonomy" id="172907"/>
    <lineage>
        <taxon>Eukaryota</taxon>
        <taxon>Metazoa</taxon>
        <taxon>Chordata</taxon>
        <taxon>Craniata</taxon>
        <taxon>Vertebrata</taxon>
        <taxon>Euteleostomi</taxon>
        <taxon>Actinopterygii</taxon>
        <taxon>Neopterygii</taxon>
        <taxon>Teleostei</taxon>
        <taxon>Ostariophysi</taxon>
        <taxon>Cypriniformes</taxon>
        <taxon>Cyprinidae</taxon>
        <taxon>Labeoninae</taxon>
        <taxon>Labeonini</taxon>
        <taxon>Cirrhinus</taxon>
    </lineage>
</organism>
<dbReference type="Proteomes" id="UP001558613">
    <property type="component" value="Unassembled WGS sequence"/>
</dbReference>
<feature type="region of interest" description="Disordered" evidence="1">
    <location>
        <begin position="56"/>
        <end position="90"/>
    </location>
</feature>
<gene>
    <name evidence="2" type="ORF">QQF64_003741</name>
</gene>
<proteinExistence type="predicted"/>
<reference evidence="2 3" key="1">
    <citation type="submission" date="2023-09" db="EMBL/GenBank/DDBJ databases">
        <authorList>
            <person name="Wang M."/>
        </authorList>
    </citation>
    <scope>NUCLEOTIDE SEQUENCE [LARGE SCALE GENOMIC DNA]</scope>
    <source>
        <strain evidence="2">GT-2023</strain>
        <tissue evidence="2">Liver</tissue>
    </source>
</reference>
<accession>A0ABR3MM69</accession>
<evidence type="ECO:0000256" key="1">
    <source>
        <dbReference type="SAM" id="MobiDB-lite"/>
    </source>
</evidence>
<evidence type="ECO:0000313" key="3">
    <source>
        <dbReference type="Proteomes" id="UP001558613"/>
    </source>
</evidence>
<name>A0ABR3MM69_9TELE</name>
<comment type="caution">
    <text evidence="2">The sequence shown here is derived from an EMBL/GenBank/DDBJ whole genome shotgun (WGS) entry which is preliminary data.</text>
</comment>
<sequence length="136" mass="15123">MVFWEKGVSKRAFISAQTQINITLPHRTLKSSLDTGHKWGILPLSRLSSSSFLFTSPDPSTSAKSVHPDTEATIHPVEGRQPGPESGQSDDCHCQTNFCQLTSAIATMLKRSYINMQLQQGWIFEIHAVVDAKIRL</sequence>